<protein>
    <submittedName>
        <fullName evidence="1">20098_t:CDS:1</fullName>
    </submittedName>
</protein>
<proteinExistence type="predicted"/>
<keyword evidence="2" id="KW-1185">Reference proteome</keyword>
<feature type="non-terminal residue" evidence="1">
    <location>
        <position position="1"/>
    </location>
</feature>
<dbReference type="AlphaFoldDB" id="A0A9W4X471"/>
<dbReference type="Proteomes" id="UP001153678">
    <property type="component" value="Unassembled WGS sequence"/>
</dbReference>
<evidence type="ECO:0000313" key="2">
    <source>
        <dbReference type="Proteomes" id="UP001153678"/>
    </source>
</evidence>
<dbReference type="OrthoDB" id="2411400at2759"/>
<name>A0A9W4X471_9GLOM</name>
<accession>A0A9W4X471</accession>
<gene>
    <name evidence="1" type="ORF">FWILDA_LOCUS19655</name>
</gene>
<organism evidence="1 2">
    <name type="scientific">Funneliformis geosporum</name>
    <dbReference type="NCBI Taxonomy" id="1117311"/>
    <lineage>
        <taxon>Eukaryota</taxon>
        <taxon>Fungi</taxon>
        <taxon>Fungi incertae sedis</taxon>
        <taxon>Mucoromycota</taxon>
        <taxon>Glomeromycotina</taxon>
        <taxon>Glomeromycetes</taxon>
        <taxon>Glomerales</taxon>
        <taxon>Glomeraceae</taxon>
        <taxon>Funneliformis</taxon>
    </lineage>
</organism>
<dbReference type="EMBL" id="CAMKVN010024851">
    <property type="protein sequence ID" value="CAI2200611.1"/>
    <property type="molecule type" value="Genomic_DNA"/>
</dbReference>
<sequence length="133" mass="15699">LVIKESDFDAVATSQNLSPEEAEILKFDQERFIPDTMALKRFYMRNLYGKDMDIEDWNNLCNKKFVERFSPPEPRKHFLRLSHFRKQGCNEDSAIEGLVAKDFVQWEVTCYKAEENLEKSIAEDLRKTYSANH</sequence>
<evidence type="ECO:0000313" key="1">
    <source>
        <dbReference type="EMBL" id="CAI2200611.1"/>
    </source>
</evidence>
<reference evidence="1" key="1">
    <citation type="submission" date="2022-08" db="EMBL/GenBank/DDBJ databases">
        <authorList>
            <person name="Kallberg Y."/>
            <person name="Tangrot J."/>
            <person name="Rosling A."/>
        </authorList>
    </citation>
    <scope>NUCLEOTIDE SEQUENCE</scope>
    <source>
        <strain evidence="1">Wild A</strain>
    </source>
</reference>
<comment type="caution">
    <text evidence="1">The sequence shown here is derived from an EMBL/GenBank/DDBJ whole genome shotgun (WGS) entry which is preliminary data.</text>
</comment>